<protein>
    <recommendedName>
        <fullName evidence="2 9">DNA-directed RNA polymerase</fullName>
        <ecNumber evidence="2 9">2.7.7.6</ecNumber>
    </recommendedName>
</protein>
<proteinExistence type="inferred from homology"/>
<dbReference type="InterPro" id="IPR046950">
    <property type="entry name" value="DNA-dir_Rpol_C_phage-type"/>
</dbReference>
<dbReference type="InterPro" id="IPR037159">
    <property type="entry name" value="RNA_POL_N_sf"/>
</dbReference>
<comment type="similarity">
    <text evidence="1 9">Belongs to the phage and mitochondrial RNA polymerase family.</text>
</comment>
<evidence type="ECO:0000256" key="9">
    <source>
        <dbReference type="RuleBase" id="RU003805"/>
    </source>
</evidence>
<dbReference type="InterPro" id="IPR029262">
    <property type="entry name" value="RPOL_N"/>
</dbReference>
<dbReference type="EMBL" id="MN844877">
    <property type="protein sequence ID" value="QHJ75316.1"/>
    <property type="molecule type" value="Genomic_DNA"/>
</dbReference>
<evidence type="ECO:0000313" key="12">
    <source>
        <dbReference type="Proteomes" id="UP000464416"/>
    </source>
</evidence>
<dbReference type="GO" id="GO:0003677">
    <property type="term" value="F:DNA binding"/>
    <property type="evidence" value="ECO:0007669"/>
    <property type="project" value="InterPro"/>
</dbReference>
<keyword evidence="7" id="KW-1195">Viral transcription</keyword>
<dbReference type="PANTHER" id="PTHR10102:SF0">
    <property type="entry name" value="DNA-DIRECTED RNA POLYMERASE, MITOCHONDRIAL"/>
    <property type="match status" value="1"/>
</dbReference>
<keyword evidence="6 9" id="KW-0804">Transcription</keyword>
<dbReference type="GO" id="GO:0003899">
    <property type="term" value="F:DNA-directed RNA polymerase activity"/>
    <property type="evidence" value="ECO:0007669"/>
    <property type="project" value="UniProtKB-EC"/>
</dbReference>
<evidence type="ECO:0000313" key="11">
    <source>
        <dbReference type="EMBL" id="QHJ75316.1"/>
    </source>
</evidence>
<evidence type="ECO:0000259" key="10">
    <source>
        <dbReference type="SMART" id="SM01311"/>
    </source>
</evidence>
<dbReference type="PANTHER" id="PTHR10102">
    <property type="entry name" value="DNA-DIRECTED RNA POLYMERASE, MITOCHONDRIAL"/>
    <property type="match status" value="1"/>
</dbReference>
<dbReference type="InterPro" id="IPR043502">
    <property type="entry name" value="DNA/RNA_pol_sf"/>
</dbReference>
<comment type="function">
    <text evidence="9">DNA-dependent RNA polymerase catalyzes the transcription of DNA into RNA using the four ribonucleoside triphosphates as substrates.</text>
</comment>
<evidence type="ECO:0000256" key="2">
    <source>
        <dbReference type="ARBA" id="ARBA00012418"/>
    </source>
</evidence>
<dbReference type="Pfam" id="PF00940">
    <property type="entry name" value="RNA_pol"/>
    <property type="match status" value="1"/>
</dbReference>
<dbReference type="InterPro" id="IPR002092">
    <property type="entry name" value="DNA-dir_Rpol_phage-type"/>
</dbReference>
<keyword evidence="3 9" id="KW-0240">DNA-directed RNA polymerase</keyword>
<dbReference type="Gene3D" id="1.10.287.280">
    <property type="match status" value="1"/>
</dbReference>
<dbReference type="EC" id="2.7.7.6" evidence="2 9"/>
<evidence type="ECO:0000256" key="6">
    <source>
        <dbReference type="ARBA" id="ARBA00023163"/>
    </source>
</evidence>
<accession>A0A6B9SUG7</accession>
<comment type="catalytic activity">
    <reaction evidence="8 9">
        <text>RNA(n) + a ribonucleoside 5'-triphosphate = RNA(n+1) + diphosphate</text>
        <dbReference type="Rhea" id="RHEA:21248"/>
        <dbReference type="Rhea" id="RHEA-COMP:14527"/>
        <dbReference type="Rhea" id="RHEA-COMP:17342"/>
        <dbReference type="ChEBI" id="CHEBI:33019"/>
        <dbReference type="ChEBI" id="CHEBI:61557"/>
        <dbReference type="ChEBI" id="CHEBI:140395"/>
        <dbReference type="EC" id="2.7.7.6"/>
    </reaction>
</comment>
<dbReference type="Proteomes" id="UP000464416">
    <property type="component" value="Segment"/>
</dbReference>
<sequence length="820" mass="92612">MQDQREAQLKYELDSDASAQAERLQALIKASREGNPELPRAHALIGRMCEAVQDELRATCEVQTRGIGGKYKKWLRALPTDVAAVIAIRECIRMCTSPETHVHIQDLTFNVGKLWELEVRIRQAEAVNPLYMQKIHDQVKEKCTRDYGHLRRLYNVAIDRVFKGTLDLSLTKTEMMQIGKFGVDACYQAGLLETVRGTNKNGTTVAYVLAPEVESFLHGYTHADVRNLISKEETRMICPPDPWTNLTDGGYLSIRRKAAAPLLNVRKLRKSVRAEVAEAFTAEKMPQVFAAGNYLQSLPFNLHAATRDAIVRVWQSGGNIMGVPDVKGPRKPDFPFGADWVKEGAPEEELAVFNRWKRQTAAYYDELREWRGRVREVGAFLKATKEADGPYWFPVYFDSRGRWYYRGLPNPQGSDLAKAVLHFHEKRPLGPRGLFWLKVHIANSYGFDKERMEDRARWTEQNWPRILAALDEPENHPDVWGTDAPWCMFAACWELREALRSGHPEAYCTGIPIHMDATCSGLQHFSALLRDPVGGLYVNLLDPQKCGPKQDIYTRVAANTLQVIQRDTESADPEVAALAAWCCKIGIPRALAKKPVMTYVYGATLRGTAEHIETVLGKEVLPAAGEKWLDDGKTFEHCMYIAKKLFQGIAAAVPAAASAMHWLKEIARQQPEGQRMSWHTPTGFWVQHDYQDYTDNQVRLNSCGVVQVWVREWNEGTRAHAMQNAISPNFVHALDASHLTMVANAMAADNLAMVAIHDSFGTHPCDVDAMHQHIRQEFVNLYSGPNLLTEFLWEVNGIGEPPFRGSLDLLEVLDSEFMFS</sequence>
<evidence type="ECO:0000256" key="1">
    <source>
        <dbReference type="ARBA" id="ARBA00009493"/>
    </source>
</evidence>
<evidence type="ECO:0000256" key="3">
    <source>
        <dbReference type="ARBA" id="ARBA00022478"/>
    </source>
</evidence>
<dbReference type="GO" id="GO:0000428">
    <property type="term" value="C:DNA-directed RNA polymerase complex"/>
    <property type="evidence" value="ECO:0007669"/>
    <property type="project" value="UniProtKB-KW"/>
</dbReference>
<evidence type="ECO:0000256" key="5">
    <source>
        <dbReference type="ARBA" id="ARBA00022695"/>
    </source>
</evidence>
<keyword evidence="4 9" id="KW-0808">Transferase</keyword>
<name>A0A6B9SUG7_9CAUD</name>
<dbReference type="PROSITE" id="PS00489">
    <property type="entry name" value="RNA_POL_PHAGE_2"/>
    <property type="match status" value="1"/>
</dbReference>
<reference evidence="11 12" key="1">
    <citation type="submission" date="2019-12" db="EMBL/GenBank/DDBJ databases">
        <title>The first sequenced Sphaerotilus natans bacteriophage genome is one of a kind - characterization and potential to control this filamentous bacterium in WWTP.</title>
        <authorList>
            <person name="Ferreira R."/>
            <person name="Amado R."/>
            <person name="Padrao J."/>
            <person name="Ferreira V."/>
            <person name="Dias N.M."/>
            <person name="Melo L.D.R."/>
            <person name="Azeredo J."/>
            <person name="Santos S.B."/>
            <person name="Nicolau A."/>
        </authorList>
    </citation>
    <scope>NUCLEOTIDE SEQUENCE [LARGE SCALE GENOMIC DNA]</scope>
</reference>
<evidence type="ECO:0000256" key="8">
    <source>
        <dbReference type="ARBA" id="ARBA00048552"/>
    </source>
</evidence>
<dbReference type="GO" id="GO:0006351">
    <property type="term" value="P:DNA-templated transcription"/>
    <property type="evidence" value="ECO:0007669"/>
    <property type="project" value="InterPro"/>
</dbReference>
<dbReference type="PROSITE" id="PS00900">
    <property type="entry name" value="RNA_POL_PHAGE_1"/>
    <property type="match status" value="1"/>
</dbReference>
<dbReference type="SMART" id="SM01311">
    <property type="entry name" value="RPOL_N"/>
    <property type="match status" value="1"/>
</dbReference>
<evidence type="ECO:0000256" key="7">
    <source>
        <dbReference type="ARBA" id="ARBA00023314"/>
    </source>
</evidence>
<dbReference type="Gene3D" id="1.10.1320.10">
    <property type="entry name" value="DNA-directed RNA polymerase, N-terminal domain"/>
    <property type="match status" value="1"/>
</dbReference>
<dbReference type="SUPFAM" id="SSF56672">
    <property type="entry name" value="DNA/RNA polymerases"/>
    <property type="match status" value="1"/>
</dbReference>
<dbReference type="Gene3D" id="1.10.150.20">
    <property type="entry name" value="5' to 3' exonuclease, C-terminal subdomain"/>
    <property type="match status" value="1"/>
</dbReference>
<gene>
    <name evidence="11" type="ORF">SnaR1_gp29</name>
</gene>
<keyword evidence="12" id="KW-1185">Reference proteome</keyword>
<keyword evidence="5 9" id="KW-0548">Nucleotidyltransferase</keyword>
<dbReference type="GO" id="GO:0019083">
    <property type="term" value="P:viral transcription"/>
    <property type="evidence" value="ECO:0007669"/>
    <property type="project" value="UniProtKB-KW"/>
</dbReference>
<evidence type="ECO:0000256" key="4">
    <source>
        <dbReference type="ARBA" id="ARBA00022679"/>
    </source>
</evidence>
<organism evidence="11 12">
    <name type="scientific">Sphaerotilus phage vB_SnaP-R1</name>
    <dbReference type="NCBI Taxonomy" id="2696336"/>
    <lineage>
        <taxon>Viruses</taxon>
        <taxon>Duplodnaviria</taxon>
        <taxon>Heunggongvirae</taxon>
        <taxon>Uroviricota</taxon>
        <taxon>Caudoviricetes</taxon>
        <taxon>Autographivirales</taxon>
        <taxon>Autoscriptoviridae</taxon>
        <taxon>Natansvirus</taxon>
        <taxon>Natansvirus SnaPR1</taxon>
    </lineage>
</organism>
<feature type="domain" description="DNA-directed RNA polymerase N-terminal" evidence="10">
    <location>
        <begin position="6"/>
        <end position="297"/>
    </location>
</feature>